<dbReference type="RefSeq" id="WP_146129000.1">
    <property type="nucleotide sequence ID" value="NZ_PVTO01000011.1"/>
</dbReference>
<accession>A0A2T0W728</accession>
<feature type="compositionally biased region" description="Acidic residues" evidence="1">
    <location>
        <begin position="584"/>
        <end position="628"/>
    </location>
</feature>
<proteinExistence type="predicted"/>
<feature type="compositionally biased region" description="Polar residues" evidence="1">
    <location>
        <begin position="629"/>
        <end position="645"/>
    </location>
</feature>
<feature type="compositionally biased region" description="Polar residues" evidence="1">
    <location>
        <begin position="655"/>
        <end position="664"/>
    </location>
</feature>
<keyword evidence="4" id="KW-1185">Reference proteome</keyword>
<evidence type="ECO:0000313" key="4">
    <source>
        <dbReference type="Proteomes" id="UP000238205"/>
    </source>
</evidence>
<evidence type="ECO:0000256" key="2">
    <source>
        <dbReference type="SAM" id="Phobius"/>
    </source>
</evidence>
<keyword evidence="2" id="KW-0472">Membrane</keyword>
<feature type="transmembrane region" description="Helical" evidence="2">
    <location>
        <begin position="729"/>
        <end position="749"/>
    </location>
</feature>
<dbReference type="AlphaFoldDB" id="A0A2T0W728"/>
<dbReference type="OrthoDB" id="2636783at2"/>
<gene>
    <name evidence="3" type="ORF">CLV38_1113</name>
</gene>
<dbReference type="EMBL" id="PVTO01000011">
    <property type="protein sequence ID" value="PRY82453.1"/>
    <property type="molecule type" value="Genomic_DNA"/>
</dbReference>
<organism evidence="3 4">
    <name type="scientific">Alkalibacterium olivapovliticus</name>
    <dbReference type="NCBI Taxonomy" id="99907"/>
    <lineage>
        <taxon>Bacteria</taxon>
        <taxon>Bacillati</taxon>
        <taxon>Bacillota</taxon>
        <taxon>Bacilli</taxon>
        <taxon>Lactobacillales</taxon>
        <taxon>Carnobacteriaceae</taxon>
        <taxon>Alkalibacterium</taxon>
    </lineage>
</organism>
<name>A0A2T0W728_9LACT</name>
<protein>
    <recommendedName>
        <fullName evidence="5">LPXTG-motif cell wall-anchored protein</fullName>
    </recommendedName>
</protein>
<evidence type="ECO:0000256" key="1">
    <source>
        <dbReference type="SAM" id="MobiDB-lite"/>
    </source>
</evidence>
<dbReference type="Proteomes" id="UP000238205">
    <property type="component" value="Unassembled WGS sequence"/>
</dbReference>
<feature type="compositionally biased region" description="Acidic residues" evidence="1">
    <location>
        <begin position="544"/>
        <end position="577"/>
    </location>
</feature>
<feature type="region of interest" description="Disordered" evidence="1">
    <location>
        <begin position="544"/>
        <end position="723"/>
    </location>
</feature>
<feature type="compositionally biased region" description="Acidic residues" evidence="1">
    <location>
        <begin position="667"/>
        <end position="692"/>
    </location>
</feature>
<evidence type="ECO:0008006" key="5">
    <source>
        <dbReference type="Google" id="ProtNLM"/>
    </source>
</evidence>
<comment type="caution">
    <text evidence="3">The sequence shown here is derived from an EMBL/GenBank/DDBJ whole genome shotgun (WGS) entry which is preliminary data.</text>
</comment>
<keyword evidence="2" id="KW-1133">Transmembrane helix</keyword>
<keyword evidence="2" id="KW-0812">Transmembrane</keyword>
<reference evidence="3 4" key="1">
    <citation type="submission" date="2018-03" db="EMBL/GenBank/DDBJ databases">
        <title>Genomic Encyclopedia of Archaeal and Bacterial Type Strains, Phase II (KMG-II): from individual species to whole genera.</title>
        <authorList>
            <person name="Goeker M."/>
        </authorList>
    </citation>
    <scope>NUCLEOTIDE SEQUENCE [LARGE SCALE GENOMIC DNA]</scope>
    <source>
        <strain evidence="3 4">DSM 13175</strain>
    </source>
</reference>
<evidence type="ECO:0000313" key="3">
    <source>
        <dbReference type="EMBL" id="PRY82453.1"/>
    </source>
</evidence>
<sequence>MSLQRQSMFYDNESNSFIGEWKISRSDLSGEWIPEYIEHWSSQSWFYHQFVTDIVMDSHMVNVTADSTEIEQPDIKLNNIRAEKNEAPINSSNTIFMDIESAVSIDYFLLTLYGTHVDHPVTYNHETGEFQAVIHLHETYTDTIEFSQLTAVIGNDYYIIDTKDVDLSNVSIKLLDAEDTSDDEDGSEEYIAPVMDTDSLTILDSIVKAGEPVTITVPISEYHKVSNASIMYVTPLSNGYVSVDFIYNTDTELFEAVIETNETLESGLWRVESISMWDTDYNYSGIDPWDGDSYDILKKLSFILEGGVKSGYRPSLELAAIDIEGSNYTPGETVSISVETTESTYEFITLYYRLPVSGILMPVNLMYNQNSGNYEGQVAISENSESGRWLIEKVGADGNEDSFKSDIRLLADGGFRVLNTSVTYQMPTVNQESYTASFDEKTGSLRIETEATDSNLVRTMYATYADLNNDEIYVIQLEKNGNSSTYVGQIDLPHEVDINSLMMTSIEIIGYEGYVMRRVVSDFVNPFGGVDTAFASVSLIVNEEDEVVEDGEDVEDSEVIDETDDSEESNDTSEPVDSENGIPAEEETDESVETDTPIDEGVEDVDELENSEEESDSSVETDNEEGTIENETPGNDGNSDTIVTDENNSENNNETTQPSIENNQDTSVEEETTDESAAEEGMTDSGNDEENQSTDKSSVDASVDTPLPANTDAEKVASSGMTLPSTATATWSIGLMGLLSAAAGTVLKVSKKKQ</sequence>